<sequence>MIPEVRMRRCCPACVRRYAALVAPDCPVCKGVGVLGLGAAALHHYEPAVVARAVEFYLEAKAREAAEQLPLGAPRREALAAATDELRYAGVIADPLVSGDPARHRADAPEGTARRVTDAEAARLAYLTGATPSPVDQANLDRPPILYGPDDRPLARSLPVVSAAGSPTFLARAADPADPLGDTRAAVYERRARDWRANVVAAAVDRVRSIRTRRQARRAARERATLHAGTHAGTPARTQETA</sequence>
<dbReference type="Proteomes" id="UP000070188">
    <property type="component" value="Unassembled WGS sequence"/>
</dbReference>
<dbReference type="EMBL" id="LAXD01000002">
    <property type="protein sequence ID" value="KWW97373.1"/>
    <property type="molecule type" value="Genomic_DNA"/>
</dbReference>
<evidence type="ECO:0000313" key="2">
    <source>
        <dbReference type="EMBL" id="KWW97373.1"/>
    </source>
</evidence>
<geneLocation type="plasmid" evidence="2">
    <name>unnamed</name>
</geneLocation>
<dbReference type="AlphaFoldDB" id="A0A132MHU6"/>
<comment type="caution">
    <text evidence="2">The sequence shown here is derived from an EMBL/GenBank/DDBJ whole genome shotgun (WGS) entry which is preliminary data.</text>
</comment>
<proteinExistence type="predicted"/>
<keyword evidence="3" id="KW-1185">Reference proteome</keyword>
<keyword evidence="2" id="KW-0614">Plasmid</keyword>
<name>A0A132MHU6_9ACTN</name>
<feature type="region of interest" description="Disordered" evidence="1">
    <location>
        <begin position="213"/>
        <end position="242"/>
    </location>
</feature>
<evidence type="ECO:0000313" key="3">
    <source>
        <dbReference type="Proteomes" id="UP000070188"/>
    </source>
</evidence>
<reference evidence="3" key="1">
    <citation type="submission" date="2015-04" db="EMBL/GenBank/DDBJ databases">
        <title>Physiological reanalysis, assessment of diazotrophy, and genome sequences of multiple isolates of Streptomyces thermoautotrophicus.</title>
        <authorList>
            <person name="MacKellar D.C."/>
            <person name="Lieber L."/>
            <person name="Norman J."/>
            <person name="Bolger A."/>
            <person name="Tobin C."/>
            <person name="Murray J.W."/>
            <person name="Chang R."/>
            <person name="Ford T."/>
            <person name="Nguyen P.Q."/>
            <person name="Woodward J."/>
            <person name="Permingeat H."/>
            <person name="Joshi N.S."/>
            <person name="Silver P.A."/>
            <person name="Usadel B."/>
            <person name="Rutherford A.W."/>
            <person name="Friesen M."/>
            <person name="Prell J."/>
        </authorList>
    </citation>
    <scope>NUCLEOTIDE SEQUENCE [LARGE SCALE GENOMIC DNA]</scope>
    <source>
        <strain evidence="3">H1</strain>
    </source>
</reference>
<dbReference type="PATRIC" id="fig|1469144.10.peg.20"/>
<evidence type="ECO:0000256" key="1">
    <source>
        <dbReference type="SAM" id="MobiDB-lite"/>
    </source>
</evidence>
<accession>A0A132MHU6</accession>
<organism evidence="2 3">
    <name type="scientific">Carbonactinospora thermoautotrophica</name>
    <dbReference type="NCBI Taxonomy" id="1469144"/>
    <lineage>
        <taxon>Bacteria</taxon>
        <taxon>Bacillati</taxon>
        <taxon>Actinomycetota</taxon>
        <taxon>Actinomycetes</taxon>
        <taxon>Kitasatosporales</taxon>
        <taxon>Carbonactinosporaceae</taxon>
        <taxon>Carbonactinospora</taxon>
    </lineage>
</organism>
<protein>
    <submittedName>
        <fullName evidence="2">Uncharacterized protein</fullName>
    </submittedName>
</protein>
<gene>
    <name evidence="2" type="ORF">LI90_4345</name>
</gene>